<dbReference type="InterPro" id="IPR023214">
    <property type="entry name" value="HAD_sf"/>
</dbReference>
<dbReference type="Gene3D" id="3.40.50.1000">
    <property type="entry name" value="HAD superfamily/HAD-like"/>
    <property type="match status" value="1"/>
</dbReference>
<evidence type="ECO:0008006" key="2">
    <source>
        <dbReference type="Google" id="ProtNLM"/>
    </source>
</evidence>
<dbReference type="PANTHER" id="PTHR17901">
    <property type="entry name" value="MAGNESIUM-DEPENDENT PHOSPHATASE 1 MDP1"/>
    <property type="match status" value="1"/>
</dbReference>
<sequence length="189" mass="20916">MYMLWGGGGERIVCLKPWVRTLSDESKPSLMSAPFRVRADGDLDDRSGKRVSLLGDVRRVLYELKTETEWEGVVVAVASCTDEPAWARECMRKFEVGPVGSGTCLDDCMHIEEIAKGNKQGHLRRISDTTGVPLEEMIFFDNERGNCLDVAALGVTVAWVPEGVTAGAWEQSLERYPAPGEIFDFRMGG</sequence>
<dbReference type="InterPro" id="IPR010036">
    <property type="entry name" value="MDP_1_eu_arc"/>
</dbReference>
<protein>
    <recommendedName>
        <fullName evidence="2">FCP1 homology domain-containing protein</fullName>
    </recommendedName>
</protein>
<proteinExistence type="predicted"/>
<dbReference type="Pfam" id="PF12689">
    <property type="entry name" value="Acid_PPase"/>
    <property type="match status" value="1"/>
</dbReference>
<dbReference type="EMBL" id="HBHX01045962">
    <property type="protein sequence ID" value="CAE0125154.1"/>
    <property type="molecule type" value="Transcribed_RNA"/>
</dbReference>
<gene>
    <name evidence="1" type="ORF">HERI1096_LOCUS25426</name>
</gene>
<accession>A0A7S3B824</accession>
<dbReference type="GO" id="GO:0003993">
    <property type="term" value="F:acid phosphatase activity"/>
    <property type="evidence" value="ECO:0007669"/>
    <property type="project" value="TreeGrafter"/>
</dbReference>
<organism evidence="1">
    <name type="scientific">Haptolina ericina</name>
    <dbReference type="NCBI Taxonomy" id="156174"/>
    <lineage>
        <taxon>Eukaryota</taxon>
        <taxon>Haptista</taxon>
        <taxon>Haptophyta</taxon>
        <taxon>Prymnesiophyceae</taxon>
        <taxon>Prymnesiales</taxon>
        <taxon>Prymnesiaceae</taxon>
        <taxon>Haptolina</taxon>
    </lineage>
</organism>
<evidence type="ECO:0000313" key="1">
    <source>
        <dbReference type="EMBL" id="CAE0125154.1"/>
    </source>
</evidence>
<dbReference type="InterPro" id="IPR036412">
    <property type="entry name" value="HAD-like_sf"/>
</dbReference>
<dbReference type="PANTHER" id="PTHR17901:SF14">
    <property type="entry name" value="MAGNESIUM-DEPENDENT PHOSPHATASE 1"/>
    <property type="match status" value="1"/>
</dbReference>
<dbReference type="NCBIfam" id="TIGR01685">
    <property type="entry name" value="MDP-1"/>
    <property type="match status" value="1"/>
</dbReference>
<dbReference type="SUPFAM" id="SSF56784">
    <property type="entry name" value="HAD-like"/>
    <property type="match status" value="1"/>
</dbReference>
<dbReference type="AlphaFoldDB" id="A0A7S3B824"/>
<reference evidence="1" key="1">
    <citation type="submission" date="2021-01" db="EMBL/GenBank/DDBJ databases">
        <authorList>
            <person name="Corre E."/>
            <person name="Pelletier E."/>
            <person name="Niang G."/>
            <person name="Scheremetjew M."/>
            <person name="Finn R."/>
            <person name="Kale V."/>
            <person name="Holt S."/>
            <person name="Cochrane G."/>
            <person name="Meng A."/>
            <person name="Brown T."/>
            <person name="Cohen L."/>
        </authorList>
    </citation>
    <scope>NUCLEOTIDE SEQUENCE</scope>
    <source>
        <strain evidence="1">CCMP281</strain>
    </source>
</reference>
<name>A0A7S3B824_9EUKA</name>